<evidence type="ECO:0000313" key="2">
    <source>
        <dbReference type="EMBL" id="HJG81064.1"/>
    </source>
</evidence>
<accession>A0A921MF50</accession>
<dbReference type="Gene3D" id="3.40.630.30">
    <property type="match status" value="1"/>
</dbReference>
<dbReference type="AlphaFoldDB" id="A0A921MF50"/>
<dbReference type="EMBL" id="DYUK01000256">
    <property type="protein sequence ID" value="HJG81064.1"/>
    <property type="molecule type" value="Genomic_DNA"/>
</dbReference>
<reference evidence="2" key="1">
    <citation type="journal article" date="2021" name="PeerJ">
        <title>Extensive microbial diversity within the chicken gut microbiome revealed by metagenomics and culture.</title>
        <authorList>
            <person name="Gilroy R."/>
            <person name="Ravi A."/>
            <person name="Getino M."/>
            <person name="Pursley I."/>
            <person name="Horton D.L."/>
            <person name="Alikhan N.F."/>
            <person name="Baker D."/>
            <person name="Gharbi K."/>
            <person name="Hall N."/>
            <person name="Watson M."/>
            <person name="Adriaenssens E.M."/>
            <person name="Foster-Nyarko E."/>
            <person name="Jarju S."/>
            <person name="Secka A."/>
            <person name="Antonio M."/>
            <person name="Oren A."/>
            <person name="Chaudhuri R.R."/>
            <person name="La Ragione R."/>
            <person name="Hildebrand F."/>
            <person name="Pallen M.J."/>
        </authorList>
    </citation>
    <scope>NUCLEOTIDE SEQUENCE</scope>
    <source>
        <strain evidence="2">ChiGjej5B5-7349</strain>
    </source>
</reference>
<feature type="domain" description="BioF2-like acetyltransferase" evidence="1">
    <location>
        <begin position="170"/>
        <end position="309"/>
    </location>
</feature>
<name>A0A921MF50_9MICO</name>
<protein>
    <submittedName>
        <fullName evidence="2">GNAT family N-acetyltransferase</fullName>
    </submittedName>
</protein>
<organism evidence="2 3">
    <name type="scientific">Brevibacterium senegalense</name>
    <dbReference type="NCBI Taxonomy" id="1033736"/>
    <lineage>
        <taxon>Bacteria</taxon>
        <taxon>Bacillati</taxon>
        <taxon>Actinomycetota</taxon>
        <taxon>Actinomycetes</taxon>
        <taxon>Micrococcales</taxon>
        <taxon>Brevibacteriaceae</taxon>
        <taxon>Brevibacterium</taxon>
    </lineage>
</organism>
<dbReference type="Pfam" id="PF13480">
    <property type="entry name" value="Acetyltransf_6"/>
    <property type="match status" value="1"/>
</dbReference>
<comment type="caution">
    <text evidence="2">The sequence shown here is derived from an EMBL/GenBank/DDBJ whole genome shotgun (WGS) entry which is preliminary data.</text>
</comment>
<proteinExistence type="predicted"/>
<dbReference type="GO" id="GO:0044038">
    <property type="term" value="P:cell wall macromolecule biosynthetic process"/>
    <property type="evidence" value="ECO:0007669"/>
    <property type="project" value="InterPro"/>
</dbReference>
<dbReference type="InterPro" id="IPR016181">
    <property type="entry name" value="Acyl_CoA_acyltransferase"/>
</dbReference>
<evidence type="ECO:0000313" key="3">
    <source>
        <dbReference type="Proteomes" id="UP000784435"/>
    </source>
</evidence>
<reference evidence="2" key="2">
    <citation type="submission" date="2021-09" db="EMBL/GenBank/DDBJ databases">
        <authorList>
            <person name="Gilroy R."/>
        </authorList>
    </citation>
    <scope>NUCLEOTIDE SEQUENCE</scope>
    <source>
        <strain evidence="2">ChiGjej5B5-7349</strain>
    </source>
</reference>
<dbReference type="InterPro" id="IPR038740">
    <property type="entry name" value="BioF2-like_GNAT_dom"/>
</dbReference>
<sequence length="405" mass="43835">MSRFRVLDSGDPCDRARWVRMWEDSPQRPPHAHPVLSEPALKPGERLVAAVLEDDDSTAMGPAGTVLHVLIVRPVPGPLGASGRCVDLISPLGYAGPLVWGAQDVAALARTFWAEFDVWAAEVGAVSEFVRLSLLDSVLPSPAAITPRLTNHVAVLPDTAEQLWASFAPKVRQNARRALRSGVTIEIDETGERHREFLHIHDATMDRHDSDDSYRLEADVLTGLHRELPGGFAYVYAMSEGTAVSVDLVLMGTDTAYYHLGGTLTEAFGLRPNDLVKTAAMEHARSTGRTDFVLGGGLQDGDGLERYKRGFAGGRTIDFRTTERILDPAAHARLVADLEARMQQEREAGDRPEWVDGPEFFPAYRRRFTVPARLGSEALARAGVSVTGTAVVGAGGGASGQESAR</sequence>
<dbReference type="SUPFAM" id="SSF55729">
    <property type="entry name" value="Acyl-CoA N-acyltransferases (Nat)"/>
    <property type="match status" value="1"/>
</dbReference>
<dbReference type="InterPro" id="IPR003447">
    <property type="entry name" value="FEMABX"/>
</dbReference>
<gene>
    <name evidence="2" type="ORF">K8V08_11710</name>
</gene>
<dbReference type="GO" id="GO:0016755">
    <property type="term" value="F:aminoacyltransferase activity"/>
    <property type="evidence" value="ECO:0007669"/>
    <property type="project" value="InterPro"/>
</dbReference>
<evidence type="ECO:0000259" key="1">
    <source>
        <dbReference type="Pfam" id="PF13480"/>
    </source>
</evidence>
<dbReference type="PROSITE" id="PS51191">
    <property type="entry name" value="FEMABX"/>
    <property type="match status" value="1"/>
</dbReference>
<dbReference type="Proteomes" id="UP000784435">
    <property type="component" value="Unassembled WGS sequence"/>
</dbReference>